<dbReference type="PROSITE" id="PS00211">
    <property type="entry name" value="ABC_TRANSPORTER_1"/>
    <property type="match status" value="1"/>
</dbReference>
<comment type="subcellular location">
    <subcellularLocation>
        <location evidence="10">Cell membrane</location>
        <topology evidence="10">Peripheral membrane protein</topology>
        <orientation evidence="10">Cytoplasmic side</orientation>
    </subcellularLocation>
</comment>
<dbReference type="PANTHER" id="PTHR24220">
    <property type="entry name" value="IMPORT ATP-BINDING PROTEIN"/>
    <property type="match status" value="1"/>
</dbReference>
<comment type="function">
    <text evidence="1">Part of the ABC transporter FtsEX involved in cellular division. Important for assembly or stability of the septal ring.</text>
</comment>
<evidence type="ECO:0000256" key="2">
    <source>
        <dbReference type="ARBA" id="ARBA00005417"/>
    </source>
</evidence>
<dbReference type="InterPro" id="IPR017871">
    <property type="entry name" value="ABC_transporter-like_CS"/>
</dbReference>
<keyword evidence="5 10" id="KW-0132">Cell division</keyword>
<reference evidence="13 14" key="1">
    <citation type="submission" date="2011-09" db="EMBL/GenBank/DDBJ databases">
        <title>The permanent draft genome of Caldithrix abyssi DSM 13497.</title>
        <authorList>
            <consortium name="US DOE Joint Genome Institute (JGI-PGF)"/>
            <person name="Lucas S."/>
            <person name="Han J."/>
            <person name="Lapidus A."/>
            <person name="Bruce D."/>
            <person name="Goodwin L."/>
            <person name="Pitluck S."/>
            <person name="Peters L."/>
            <person name="Kyrpides N."/>
            <person name="Mavromatis K."/>
            <person name="Ivanova N."/>
            <person name="Mikhailova N."/>
            <person name="Chertkov O."/>
            <person name="Detter J.C."/>
            <person name="Tapia R."/>
            <person name="Han C."/>
            <person name="Land M."/>
            <person name="Hauser L."/>
            <person name="Markowitz V."/>
            <person name="Cheng J.-F."/>
            <person name="Hugenholtz P."/>
            <person name="Woyke T."/>
            <person name="Wu D."/>
            <person name="Spring S."/>
            <person name="Brambilla E."/>
            <person name="Klenk H.-P."/>
            <person name="Eisen J.A."/>
        </authorList>
    </citation>
    <scope>NUCLEOTIDE SEQUENCE [LARGE SCALE GENOMIC DNA]</scope>
    <source>
        <strain evidence="13 14">DSM 13497</strain>
    </source>
</reference>
<dbReference type="PANTHER" id="PTHR24220:SF470">
    <property type="entry name" value="CELL DIVISION ATP-BINDING PROTEIN FTSE"/>
    <property type="match status" value="1"/>
</dbReference>
<dbReference type="InterPro" id="IPR015854">
    <property type="entry name" value="ABC_transpr_LolD-like"/>
</dbReference>
<dbReference type="SUPFAM" id="SSF52540">
    <property type="entry name" value="P-loop containing nucleoside triphosphate hydrolases"/>
    <property type="match status" value="1"/>
</dbReference>
<dbReference type="GO" id="GO:0051301">
    <property type="term" value="P:cell division"/>
    <property type="evidence" value="ECO:0007669"/>
    <property type="project" value="UniProtKB-UniRule"/>
</dbReference>
<evidence type="ECO:0000256" key="5">
    <source>
        <dbReference type="ARBA" id="ARBA00022618"/>
    </source>
</evidence>
<evidence type="ECO:0000313" key="15">
    <source>
        <dbReference type="Proteomes" id="UP000183868"/>
    </source>
</evidence>
<dbReference type="PaxDb" id="880073-Calab_1944"/>
<reference evidence="12 15" key="2">
    <citation type="submission" date="2016-11" db="EMBL/GenBank/DDBJ databases">
        <title>Genomic analysis of Caldithrix abyssi and proposal of a novel bacterial phylum Caldithrichaeota.</title>
        <authorList>
            <person name="Kublanov I."/>
            <person name="Sigalova O."/>
            <person name="Gavrilov S."/>
            <person name="Lebedinsky A."/>
            <person name="Ivanova N."/>
            <person name="Daum C."/>
            <person name="Reddy T."/>
            <person name="Klenk H.P."/>
            <person name="Goker M."/>
            <person name="Reva O."/>
            <person name="Miroshnichenko M."/>
            <person name="Kyprides N."/>
            <person name="Woyke T."/>
            <person name="Gelfand M."/>
        </authorList>
    </citation>
    <scope>NUCLEOTIDE SEQUENCE [LARGE SCALE GENOMIC DNA]</scope>
    <source>
        <strain evidence="12 15">LF13</strain>
    </source>
</reference>
<proteinExistence type="inferred from homology"/>
<dbReference type="InterPro" id="IPR027417">
    <property type="entry name" value="P-loop_NTPase"/>
</dbReference>
<keyword evidence="8 10" id="KW-0472">Membrane</keyword>
<evidence type="ECO:0000256" key="10">
    <source>
        <dbReference type="RuleBase" id="RU365094"/>
    </source>
</evidence>
<evidence type="ECO:0000256" key="6">
    <source>
        <dbReference type="ARBA" id="ARBA00022741"/>
    </source>
</evidence>
<evidence type="ECO:0000256" key="3">
    <source>
        <dbReference type="ARBA" id="ARBA00020019"/>
    </source>
</evidence>
<evidence type="ECO:0000256" key="1">
    <source>
        <dbReference type="ARBA" id="ARBA00002579"/>
    </source>
</evidence>
<gene>
    <name evidence="10 12" type="primary">ftsE</name>
    <name evidence="12" type="ORF">Cabys_706</name>
    <name evidence="13" type="ORF">Calab_1944</name>
</gene>
<comment type="similarity">
    <text evidence="2 10">Belongs to the ABC transporter superfamily.</text>
</comment>
<dbReference type="Proteomes" id="UP000183868">
    <property type="component" value="Chromosome"/>
</dbReference>
<dbReference type="eggNOG" id="COG2884">
    <property type="taxonomic scope" value="Bacteria"/>
</dbReference>
<feature type="domain" description="ABC transporter" evidence="11">
    <location>
        <begin position="2"/>
        <end position="217"/>
    </location>
</feature>
<keyword evidence="6 10" id="KW-0547">Nucleotide-binding</keyword>
<dbReference type="Gene3D" id="3.40.50.300">
    <property type="entry name" value="P-loop containing nucleotide triphosphate hydrolases"/>
    <property type="match status" value="1"/>
</dbReference>
<sequence>MIEFYNVTLRIGQKEILKDISFRLFKGEFAYIVGPSGAGKSTVLRLIYMDLFPDEGMVIVGNHSSAKIKDHEIPYLRRELGVIFQDFKLLQDRNVYENVAFALRVAGVKGSAIKRRVLRVLSEVNIAHRRNLLPEKLSGGEQQRVAIARAIVNEPFIVLADEPTGNLDMQISMEIMEILERINRQGTAVLMATHDQSLIERFPHRVIRIENGRLVDE</sequence>
<dbReference type="Pfam" id="PF00005">
    <property type="entry name" value="ABC_tran"/>
    <property type="match status" value="1"/>
</dbReference>
<evidence type="ECO:0000313" key="12">
    <source>
        <dbReference type="EMBL" id="APF17457.1"/>
    </source>
</evidence>
<dbReference type="NCBIfam" id="TIGR02673">
    <property type="entry name" value="FtsE"/>
    <property type="match status" value="1"/>
</dbReference>
<dbReference type="GO" id="GO:0016887">
    <property type="term" value="F:ATP hydrolysis activity"/>
    <property type="evidence" value="ECO:0007669"/>
    <property type="project" value="InterPro"/>
</dbReference>
<dbReference type="SMART" id="SM00382">
    <property type="entry name" value="AAA"/>
    <property type="match status" value="1"/>
</dbReference>
<dbReference type="InterPro" id="IPR003593">
    <property type="entry name" value="AAA+_ATPase"/>
</dbReference>
<dbReference type="OrthoDB" id="9802264at2"/>
<keyword evidence="7 10" id="KW-0067">ATP-binding</keyword>
<dbReference type="Proteomes" id="UP000004671">
    <property type="component" value="Chromosome"/>
</dbReference>
<evidence type="ECO:0000313" key="14">
    <source>
        <dbReference type="Proteomes" id="UP000004671"/>
    </source>
</evidence>
<evidence type="ECO:0000256" key="8">
    <source>
        <dbReference type="ARBA" id="ARBA00023136"/>
    </source>
</evidence>
<dbReference type="PROSITE" id="PS50893">
    <property type="entry name" value="ABC_TRANSPORTER_2"/>
    <property type="match status" value="1"/>
</dbReference>
<evidence type="ECO:0000256" key="7">
    <source>
        <dbReference type="ARBA" id="ARBA00022840"/>
    </source>
</evidence>
<name>H1XU68_CALAY</name>
<dbReference type="STRING" id="880073.Cabys_706"/>
<evidence type="ECO:0000259" key="11">
    <source>
        <dbReference type="PROSITE" id="PS50893"/>
    </source>
</evidence>
<dbReference type="InterPro" id="IPR005286">
    <property type="entry name" value="Cell_div_FtsE"/>
</dbReference>
<keyword evidence="14" id="KW-1185">Reference proteome</keyword>
<dbReference type="GO" id="GO:0022857">
    <property type="term" value="F:transmembrane transporter activity"/>
    <property type="evidence" value="ECO:0007669"/>
    <property type="project" value="TreeGrafter"/>
</dbReference>
<evidence type="ECO:0000256" key="4">
    <source>
        <dbReference type="ARBA" id="ARBA00022475"/>
    </source>
</evidence>
<dbReference type="HOGENOM" id="CLU_000604_1_22_0"/>
<evidence type="ECO:0000256" key="9">
    <source>
        <dbReference type="ARBA" id="ARBA00023306"/>
    </source>
</evidence>
<accession>H1XU68</accession>
<dbReference type="EMBL" id="CP018099">
    <property type="protein sequence ID" value="APF17457.1"/>
    <property type="molecule type" value="Genomic_DNA"/>
</dbReference>
<dbReference type="GO" id="GO:0005886">
    <property type="term" value="C:plasma membrane"/>
    <property type="evidence" value="ECO:0007669"/>
    <property type="project" value="UniProtKB-SubCell"/>
</dbReference>
<dbReference type="EMBL" id="CM001402">
    <property type="protein sequence ID" value="EHO41558.1"/>
    <property type="molecule type" value="Genomic_DNA"/>
</dbReference>
<dbReference type="InterPro" id="IPR003439">
    <property type="entry name" value="ABC_transporter-like_ATP-bd"/>
</dbReference>
<keyword evidence="9 10" id="KW-0131">Cell cycle</keyword>
<comment type="subunit">
    <text evidence="10">Homodimer. Forms a membrane-associated complex with FtsX.</text>
</comment>
<organism evidence="13 14">
    <name type="scientific">Caldithrix abyssi DSM 13497</name>
    <dbReference type="NCBI Taxonomy" id="880073"/>
    <lineage>
        <taxon>Bacteria</taxon>
        <taxon>Pseudomonadati</taxon>
        <taxon>Calditrichota</taxon>
        <taxon>Calditrichia</taxon>
        <taxon>Calditrichales</taxon>
        <taxon>Calditrichaceae</taxon>
        <taxon>Caldithrix</taxon>
    </lineage>
</organism>
<dbReference type="FunCoup" id="H1XU68">
    <property type="interactions" value="136"/>
</dbReference>
<evidence type="ECO:0000313" key="13">
    <source>
        <dbReference type="EMBL" id="EHO41558.1"/>
    </source>
</evidence>
<dbReference type="GO" id="GO:0005524">
    <property type="term" value="F:ATP binding"/>
    <property type="evidence" value="ECO:0007669"/>
    <property type="project" value="UniProtKB-UniRule"/>
</dbReference>
<keyword evidence="4 10" id="KW-1003">Cell membrane</keyword>
<dbReference type="AlphaFoldDB" id="H1XU68"/>
<dbReference type="FunFam" id="3.40.50.300:FF:000056">
    <property type="entry name" value="Cell division ATP-binding protein FtsE"/>
    <property type="match status" value="1"/>
</dbReference>
<protein>
    <recommendedName>
        <fullName evidence="3 10">Cell division ATP-binding protein FtsE</fullName>
    </recommendedName>
</protein>
<dbReference type="KEGG" id="caby:Cabys_706"/>
<dbReference type="RefSeq" id="WP_006928717.1">
    <property type="nucleotide sequence ID" value="NZ_CM001402.1"/>
</dbReference>
<dbReference type="InParanoid" id="H1XU68"/>